<proteinExistence type="predicted"/>
<keyword evidence="3" id="KW-1185">Reference proteome</keyword>
<evidence type="ECO:0000256" key="1">
    <source>
        <dbReference type="SAM" id="MobiDB-lite"/>
    </source>
</evidence>
<evidence type="ECO:0000313" key="2">
    <source>
        <dbReference type="EMBL" id="GIK06237.1"/>
    </source>
</evidence>
<name>A0A9P3F5C6_ASPVI</name>
<organism evidence="2 3">
    <name type="scientific">Aspergillus viridinutans</name>
    <dbReference type="NCBI Taxonomy" id="75553"/>
    <lineage>
        <taxon>Eukaryota</taxon>
        <taxon>Fungi</taxon>
        <taxon>Dikarya</taxon>
        <taxon>Ascomycota</taxon>
        <taxon>Pezizomycotina</taxon>
        <taxon>Eurotiomycetes</taxon>
        <taxon>Eurotiomycetidae</taxon>
        <taxon>Eurotiales</taxon>
        <taxon>Aspergillaceae</taxon>
        <taxon>Aspergillus</taxon>
        <taxon>Aspergillus subgen. Fumigati</taxon>
    </lineage>
</organism>
<dbReference type="GeneID" id="66929864"/>
<feature type="region of interest" description="Disordered" evidence="1">
    <location>
        <begin position="50"/>
        <end position="108"/>
    </location>
</feature>
<protein>
    <submittedName>
        <fullName evidence="2">Uncharacterized protein</fullName>
    </submittedName>
</protein>
<comment type="caution">
    <text evidence="2">The sequence shown here is derived from an EMBL/GenBank/DDBJ whole genome shotgun (WGS) entry which is preliminary data.</text>
</comment>
<evidence type="ECO:0000313" key="3">
    <source>
        <dbReference type="Proteomes" id="UP000710440"/>
    </source>
</evidence>
<feature type="compositionally biased region" description="Polar residues" evidence="1">
    <location>
        <begin position="96"/>
        <end position="108"/>
    </location>
</feature>
<dbReference type="Proteomes" id="UP000710440">
    <property type="component" value="Unassembled WGS sequence"/>
</dbReference>
<gene>
    <name evidence="2" type="ORF">Aspvir_001882</name>
</gene>
<accession>A0A9P3F5C6</accession>
<reference evidence="2 3" key="1">
    <citation type="submission" date="2021-02" db="EMBL/GenBank/DDBJ databases">
        <title>Pan-genome distribution and transcriptional activeness of fungal secondary metabolism genes in Aspergillus section Fumigati.</title>
        <authorList>
            <person name="Takahashi H."/>
            <person name="Umemura M."/>
            <person name="Ninomiya A."/>
            <person name="Kusuya Y."/>
            <person name="Urayama S."/>
            <person name="Shimizu M."/>
            <person name="Watanabe A."/>
            <person name="Kamei K."/>
            <person name="Yaguchi T."/>
            <person name="Hagiwara D."/>
        </authorList>
    </citation>
    <scope>NUCLEOTIDE SEQUENCE [LARGE SCALE GENOMIC DNA]</scope>
    <source>
        <strain evidence="2 3">IFM 47045</strain>
    </source>
</reference>
<dbReference type="OrthoDB" id="10536431at2759"/>
<dbReference type="RefSeq" id="XP_043129423.1">
    <property type="nucleotide sequence ID" value="XM_043273488.1"/>
</dbReference>
<dbReference type="EMBL" id="BOPL01000010">
    <property type="protein sequence ID" value="GIK06237.1"/>
    <property type="molecule type" value="Genomic_DNA"/>
</dbReference>
<sequence>MAGTFQQCEIRHHTNSKCDRLDQPRPRPVGCYCPKHLVSAGATIIYVNRDGPWWRTDPNNNNGGGNDGDKEEEEEEEKEKKERKEEKRKKRRRYTTMGQTKSKTCDQL</sequence>
<dbReference type="AlphaFoldDB" id="A0A9P3F5C6"/>